<dbReference type="NCBIfam" id="TIGR00797">
    <property type="entry name" value="matE"/>
    <property type="match status" value="1"/>
</dbReference>
<evidence type="ECO:0000256" key="1">
    <source>
        <dbReference type="ARBA" id="ARBA00004429"/>
    </source>
</evidence>
<feature type="transmembrane region" description="Helical" evidence="7">
    <location>
        <begin position="164"/>
        <end position="187"/>
    </location>
</feature>
<keyword evidence="2" id="KW-0813">Transport</keyword>
<comment type="subcellular location">
    <subcellularLocation>
        <location evidence="1">Cell inner membrane</location>
        <topology evidence="1">Multi-pass membrane protein</topology>
    </subcellularLocation>
</comment>
<name>A0A4U1BIX5_9GAMM</name>
<protein>
    <submittedName>
        <fullName evidence="8">MATE family efflux transporter</fullName>
    </submittedName>
</protein>
<dbReference type="AlphaFoldDB" id="A0A4U1BIX5"/>
<evidence type="ECO:0000256" key="4">
    <source>
        <dbReference type="ARBA" id="ARBA00022692"/>
    </source>
</evidence>
<sequence>MYDKHGLLTAPIGRVLLRMSLPNLLGVLSLLFYHLTDTFFISRLGTEPLAAISMTFPVTLVVSSIALGMGSGMSANMGRLLGQGDLPQARSFLTHGLLLAVLIVLVIALVGALTIHPLFALMGAAPGMLEMICDYMLVWYLGIGLLVLPMVGNQALRATGNTRTPAVVTAVAALINAVLDPLLIFGIGPFPRLEMQGAAIATVLSWLITFAVAAWMLGWRYRLIAAPCQRWLAHWRRLLHIARPAAISNLLNPLANGLILAILARIDTQAVAAFGAGTRIEALMLVGVTALCGALMPFIAQNLGAGQYLRAKEALMRSIRFVIVLQLGLYLLLWPWLGEVAALFSDDLTVQGYLIWYLQVLPLAYGPLGVVILFVLALNAYHRPMTALSLNAVRLFLMLIPMTLVGAWAFGVKGAFIGIAMANLMMGAACYHLATRVCEPDSLAEAHSSPLE</sequence>
<feature type="transmembrane region" description="Helical" evidence="7">
    <location>
        <begin position="21"/>
        <end position="42"/>
    </location>
</feature>
<evidence type="ECO:0000256" key="2">
    <source>
        <dbReference type="ARBA" id="ARBA00022448"/>
    </source>
</evidence>
<reference evidence="8 9" key="1">
    <citation type="submission" date="2019-04" db="EMBL/GenBank/DDBJ databases">
        <authorList>
            <person name="Hwang J.C."/>
        </authorList>
    </citation>
    <scope>NUCLEOTIDE SEQUENCE [LARGE SCALE GENOMIC DNA]</scope>
    <source>
        <strain evidence="8 9">IMCC35001</strain>
    </source>
</reference>
<evidence type="ECO:0000256" key="7">
    <source>
        <dbReference type="SAM" id="Phobius"/>
    </source>
</evidence>
<dbReference type="PANTHER" id="PTHR43549:SF3">
    <property type="entry name" value="MULTIDRUG RESISTANCE PROTEIN YPNP-RELATED"/>
    <property type="match status" value="1"/>
</dbReference>
<dbReference type="GO" id="GO:0005886">
    <property type="term" value="C:plasma membrane"/>
    <property type="evidence" value="ECO:0007669"/>
    <property type="project" value="UniProtKB-SubCell"/>
</dbReference>
<keyword evidence="4 7" id="KW-0812">Transmembrane</keyword>
<dbReference type="InterPro" id="IPR048279">
    <property type="entry name" value="MdtK-like"/>
</dbReference>
<feature type="transmembrane region" description="Helical" evidence="7">
    <location>
        <begin position="356"/>
        <end position="380"/>
    </location>
</feature>
<dbReference type="PIRSF" id="PIRSF006603">
    <property type="entry name" value="DinF"/>
    <property type="match status" value="1"/>
</dbReference>
<dbReference type="GO" id="GO:0042910">
    <property type="term" value="F:xenobiotic transmembrane transporter activity"/>
    <property type="evidence" value="ECO:0007669"/>
    <property type="project" value="InterPro"/>
</dbReference>
<feature type="transmembrane region" description="Helical" evidence="7">
    <location>
        <begin position="92"/>
        <end position="115"/>
    </location>
</feature>
<evidence type="ECO:0000256" key="3">
    <source>
        <dbReference type="ARBA" id="ARBA00022475"/>
    </source>
</evidence>
<evidence type="ECO:0000313" key="8">
    <source>
        <dbReference type="EMBL" id="TKB51349.1"/>
    </source>
</evidence>
<feature type="transmembrane region" description="Helical" evidence="7">
    <location>
        <begin position="48"/>
        <end position="71"/>
    </location>
</feature>
<keyword evidence="5 7" id="KW-1133">Transmembrane helix</keyword>
<evidence type="ECO:0000256" key="5">
    <source>
        <dbReference type="ARBA" id="ARBA00022989"/>
    </source>
</evidence>
<accession>A0A4U1BIX5</accession>
<dbReference type="PANTHER" id="PTHR43549">
    <property type="entry name" value="MULTIDRUG RESISTANCE PROTEIN YPNP-RELATED"/>
    <property type="match status" value="1"/>
</dbReference>
<dbReference type="InterPro" id="IPR002528">
    <property type="entry name" value="MATE_fam"/>
</dbReference>
<dbReference type="RefSeq" id="WP_136850823.1">
    <property type="nucleotide sequence ID" value="NZ_SWCI01000001.1"/>
</dbReference>
<feature type="transmembrane region" description="Helical" evidence="7">
    <location>
        <begin position="240"/>
        <end position="262"/>
    </location>
</feature>
<dbReference type="GO" id="GO:0015297">
    <property type="term" value="F:antiporter activity"/>
    <property type="evidence" value="ECO:0007669"/>
    <property type="project" value="InterPro"/>
</dbReference>
<feature type="transmembrane region" description="Helical" evidence="7">
    <location>
        <begin position="392"/>
        <end position="410"/>
    </location>
</feature>
<evidence type="ECO:0000313" key="9">
    <source>
        <dbReference type="Proteomes" id="UP000305674"/>
    </source>
</evidence>
<dbReference type="Proteomes" id="UP000305674">
    <property type="component" value="Unassembled WGS sequence"/>
</dbReference>
<dbReference type="InterPro" id="IPR052031">
    <property type="entry name" value="Membrane_Transporter-Flippase"/>
</dbReference>
<evidence type="ECO:0000256" key="6">
    <source>
        <dbReference type="ARBA" id="ARBA00023136"/>
    </source>
</evidence>
<dbReference type="Pfam" id="PF01554">
    <property type="entry name" value="MatE"/>
    <property type="match status" value="2"/>
</dbReference>
<proteinExistence type="predicted"/>
<feature type="transmembrane region" description="Helical" evidence="7">
    <location>
        <begin position="199"/>
        <end position="219"/>
    </location>
</feature>
<keyword evidence="6 7" id="KW-0472">Membrane</keyword>
<comment type="caution">
    <text evidence="8">The sequence shown here is derived from an EMBL/GenBank/DDBJ whole genome shotgun (WGS) entry which is preliminary data.</text>
</comment>
<feature type="transmembrane region" description="Helical" evidence="7">
    <location>
        <begin position="282"/>
        <end position="300"/>
    </location>
</feature>
<dbReference type="OrthoDB" id="9806302at2"/>
<keyword evidence="9" id="KW-1185">Reference proteome</keyword>
<gene>
    <name evidence="8" type="ORF">FCL40_01975</name>
</gene>
<keyword evidence="3" id="KW-1003">Cell membrane</keyword>
<organism evidence="8 9">
    <name type="scientific">Ferrimonas sediminicola</name>
    <dbReference type="NCBI Taxonomy" id="2569538"/>
    <lineage>
        <taxon>Bacteria</taxon>
        <taxon>Pseudomonadati</taxon>
        <taxon>Pseudomonadota</taxon>
        <taxon>Gammaproteobacteria</taxon>
        <taxon>Alteromonadales</taxon>
        <taxon>Ferrimonadaceae</taxon>
        <taxon>Ferrimonas</taxon>
    </lineage>
</organism>
<feature type="transmembrane region" description="Helical" evidence="7">
    <location>
        <begin position="135"/>
        <end position="152"/>
    </location>
</feature>
<dbReference type="EMBL" id="SWCI01000001">
    <property type="protein sequence ID" value="TKB51349.1"/>
    <property type="molecule type" value="Genomic_DNA"/>
</dbReference>
<feature type="transmembrane region" description="Helical" evidence="7">
    <location>
        <begin position="321"/>
        <end position="344"/>
    </location>
</feature>